<evidence type="ECO:0000256" key="2">
    <source>
        <dbReference type="ARBA" id="ARBA00023125"/>
    </source>
</evidence>
<dbReference type="EMBL" id="CP000507">
    <property type="protein sequence ID" value="ABM01550.1"/>
    <property type="molecule type" value="Genomic_DNA"/>
</dbReference>
<keyword evidence="7" id="KW-1185">Reference proteome</keyword>
<dbReference type="Gene3D" id="1.10.1660.10">
    <property type="match status" value="1"/>
</dbReference>
<evidence type="ECO:0000313" key="6">
    <source>
        <dbReference type="EMBL" id="ABM01550.1"/>
    </source>
</evidence>
<keyword evidence="1" id="KW-0805">Transcription regulation</keyword>
<feature type="domain" description="HTH merR-type" evidence="5">
    <location>
        <begin position="1"/>
        <end position="68"/>
    </location>
</feature>
<dbReference type="CDD" id="cd04781">
    <property type="entry name" value="HTH_MerR-like_sg6"/>
    <property type="match status" value="1"/>
</dbReference>
<dbReference type="InterPro" id="IPR015358">
    <property type="entry name" value="Tscrpt_reg_MerR_DNA-bd"/>
</dbReference>
<dbReference type="RefSeq" id="WP_011761454.1">
    <property type="nucleotide sequence ID" value="NC_008700.1"/>
</dbReference>
<sequence length="144" mass="15874">MDISQVAKQSGVAASRLRYYEEKGLIRAIGRDGLKRVFSPGILERLALIALGQSAGFSLDEIAGMLGRDGNPEIDKARLVEKADELDGRIKRLCAMRDGLRHAAQCSAPSYLECPKFQRLMQHAAKADKKQRQSGAARQNKPPR</sequence>
<dbReference type="InterPro" id="IPR047057">
    <property type="entry name" value="MerR_fam"/>
</dbReference>
<gene>
    <name evidence="6" type="ordered locus">Sama_3347</name>
</gene>
<dbReference type="PANTHER" id="PTHR30204">
    <property type="entry name" value="REDOX-CYCLING DRUG-SENSING TRANSCRIPTIONAL ACTIVATOR SOXR"/>
    <property type="match status" value="1"/>
</dbReference>
<evidence type="ECO:0000256" key="4">
    <source>
        <dbReference type="SAM" id="MobiDB-lite"/>
    </source>
</evidence>
<dbReference type="GO" id="GO:0003677">
    <property type="term" value="F:DNA binding"/>
    <property type="evidence" value="ECO:0007669"/>
    <property type="project" value="UniProtKB-KW"/>
</dbReference>
<name>A1SAZ3_SHEAM</name>
<accession>A1SAZ3</accession>
<dbReference type="KEGG" id="saz:Sama_3347"/>
<evidence type="ECO:0000256" key="3">
    <source>
        <dbReference type="ARBA" id="ARBA00023163"/>
    </source>
</evidence>
<proteinExistence type="predicted"/>
<dbReference type="PANTHER" id="PTHR30204:SF97">
    <property type="entry name" value="MERR FAMILY REGULATORY PROTEIN"/>
    <property type="match status" value="1"/>
</dbReference>
<keyword evidence="3" id="KW-0804">Transcription</keyword>
<reference evidence="6 7" key="1">
    <citation type="submission" date="2006-12" db="EMBL/GenBank/DDBJ databases">
        <title>Complete sequence of Shewanella amazonensis SB2B.</title>
        <authorList>
            <consortium name="US DOE Joint Genome Institute"/>
            <person name="Copeland A."/>
            <person name="Lucas S."/>
            <person name="Lapidus A."/>
            <person name="Barry K."/>
            <person name="Detter J.C."/>
            <person name="Glavina del Rio T."/>
            <person name="Hammon N."/>
            <person name="Israni S."/>
            <person name="Dalin E."/>
            <person name="Tice H."/>
            <person name="Pitluck S."/>
            <person name="Munk A.C."/>
            <person name="Brettin T."/>
            <person name="Bruce D."/>
            <person name="Han C."/>
            <person name="Tapia R."/>
            <person name="Gilna P."/>
            <person name="Schmutz J."/>
            <person name="Larimer F."/>
            <person name="Land M."/>
            <person name="Hauser L."/>
            <person name="Kyrpides N."/>
            <person name="Mikhailova N."/>
            <person name="Fredrickson J."/>
            <person name="Richardson P."/>
        </authorList>
    </citation>
    <scope>NUCLEOTIDE SEQUENCE [LARGE SCALE GENOMIC DNA]</scope>
    <source>
        <strain evidence="7">ATCC BAA-1098 / SB2B</strain>
    </source>
</reference>
<dbReference type="Pfam" id="PF00376">
    <property type="entry name" value="MerR"/>
    <property type="match status" value="1"/>
</dbReference>
<dbReference type="Proteomes" id="UP000009175">
    <property type="component" value="Chromosome"/>
</dbReference>
<dbReference type="GO" id="GO:0003700">
    <property type="term" value="F:DNA-binding transcription factor activity"/>
    <property type="evidence" value="ECO:0007669"/>
    <property type="project" value="InterPro"/>
</dbReference>
<keyword evidence="2" id="KW-0238">DNA-binding</keyword>
<protein>
    <submittedName>
        <fullName evidence="6">Putative transcriptional regulator, MerR family</fullName>
    </submittedName>
</protein>
<dbReference type="STRING" id="326297.Sama_3347"/>
<dbReference type="InterPro" id="IPR009061">
    <property type="entry name" value="DNA-bd_dom_put_sf"/>
</dbReference>
<dbReference type="PROSITE" id="PS00552">
    <property type="entry name" value="HTH_MERR_1"/>
    <property type="match status" value="1"/>
</dbReference>
<dbReference type="OrthoDB" id="9802039at2"/>
<evidence type="ECO:0000256" key="1">
    <source>
        <dbReference type="ARBA" id="ARBA00023015"/>
    </source>
</evidence>
<dbReference type="InterPro" id="IPR000551">
    <property type="entry name" value="MerR-type_HTH_dom"/>
</dbReference>
<dbReference type="eggNOG" id="COG0789">
    <property type="taxonomic scope" value="Bacteria"/>
</dbReference>
<dbReference type="PROSITE" id="PS50937">
    <property type="entry name" value="HTH_MERR_2"/>
    <property type="match status" value="1"/>
</dbReference>
<dbReference type="SUPFAM" id="SSF46955">
    <property type="entry name" value="Putative DNA-binding domain"/>
    <property type="match status" value="1"/>
</dbReference>
<dbReference type="HOGENOM" id="CLU_060077_5_2_6"/>
<dbReference type="PRINTS" id="PR00040">
    <property type="entry name" value="HTHMERR"/>
</dbReference>
<dbReference type="SMART" id="SM00422">
    <property type="entry name" value="HTH_MERR"/>
    <property type="match status" value="1"/>
</dbReference>
<evidence type="ECO:0000313" key="7">
    <source>
        <dbReference type="Proteomes" id="UP000009175"/>
    </source>
</evidence>
<organism evidence="6 7">
    <name type="scientific">Shewanella amazonensis (strain ATCC BAA-1098 / SB2B)</name>
    <dbReference type="NCBI Taxonomy" id="326297"/>
    <lineage>
        <taxon>Bacteria</taxon>
        <taxon>Pseudomonadati</taxon>
        <taxon>Pseudomonadota</taxon>
        <taxon>Gammaproteobacteria</taxon>
        <taxon>Alteromonadales</taxon>
        <taxon>Shewanellaceae</taxon>
        <taxon>Shewanella</taxon>
    </lineage>
</organism>
<feature type="region of interest" description="Disordered" evidence="4">
    <location>
        <begin position="123"/>
        <end position="144"/>
    </location>
</feature>
<evidence type="ECO:0000259" key="5">
    <source>
        <dbReference type="PROSITE" id="PS50937"/>
    </source>
</evidence>
<dbReference type="Pfam" id="PF09278">
    <property type="entry name" value="MerR-DNA-bind"/>
    <property type="match status" value="1"/>
</dbReference>
<dbReference type="AlphaFoldDB" id="A1SAZ3"/>